<accession>A0A4Q4Z728</accession>
<feature type="region of interest" description="Disordered" evidence="6">
    <location>
        <begin position="472"/>
        <end position="491"/>
    </location>
</feature>
<comment type="subcellular location">
    <subcellularLocation>
        <location evidence="1">Cell membrane</location>
        <topology evidence="1">Multi-pass membrane protein</topology>
    </subcellularLocation>
</comment>
<keyword evidence="3 7" id="KW-0812">Transmembrane</keyword>
<proteinExistence type="predicted"/>
<feature type="transmembrane region" description="Helical" evidence="7">
    <location>
        <begin position="386"/>
        <end position="406"/>
    </location>
</feature>
<evidence type="ECO:0000256" key="6">
    <source>
        <dbReference type="SAM" id="MobiDB-lite"/>
    </source>
</evidence>
<dbReference type="PANTHER" id="PTHR42770:SF11">
    <property type="entry name" value="INNER MEMBRANE TRANSPORT PROTEIN YBAT"/>
    <property type="match status" value="1"/>
</dbReference>
<reference evidence="8 9" key="1">
    <citation type="submission" date="2019-01" db="EMBL/GenBank/DDBJ databases">
        <title>Nocardioides guangzhouensis sp. nov., an actinobacterium isolated from soil.</title>
        <authorList>
            <person name="Fu Y."/>
            <person name="Cai Y."/>
            <person name="Lin Z."/>
            <person name="Chen P."/>
        </authorList>
    </citation>
    <scope>NUCLEOTIDE SEQUENCE [LARGE SCALE GENOMIC DNA]</scope>
    <source>
        <strain evidence="8 9">130</strain>
    </source>
</reference>
<evidence type="ECO:0000313" key="8">
    <source>
        <dbReference type="EMBL" id="RYP82774.1"/>
    </source>
</evidence>
<feature type="compositionally biased region" description="Pro residues" evidence="6">
    <location>
        <begin position="1"/>
        <end position="14"/>
    </location>
</feature>
<dbReference type="Gene3D" id="1.20.1740.10">
    <property type="entry name" value="Amino acid/polyamine transporter I"/>
    <property type="match status" value="1"/>
</dbReference>
<evidence type="ECO:0000313" key="9">
    <source>
        <dbReference type="Proteomes" id="UP000295198"/>
    </source>
</evidence>
<feature type="transmembrane region" description="Helical" evidence="7">
    <location>
        <begin position="354"/>
        <end position="374"/>
    </location>
</feature>
<feature type="transmembrane region" description="Helical" evidence="7">
    <location>
        <begin position="253"/>
        <end position="275"/>
    </location>
</feature>
<evidence type="ECO:0000256" key="5">
    <source>
        <dbReference type="ARBA" id="ARBA00023136"/>
    </source>
</evidence>
<dbReference type="PANTHER" id="PTHR42770">
    <property type="entry name" value="AMINO ACID TRANSPORTER-RELATED"/>
    <property type="match status" value="1"/>
</dbReference>
<keyword evidence="4 7" id="KW-1133">Transmembrane helix</keyword>
<dbReference type="Proteomes" id="UP000295198">
    <property type="component" value="Unassembled WGS sequence"/>
</dbReference>
<evidence type="ECO:0000256" key="3">
    <source>
        <dbReference type="ARBA" id="ARBA00022692"/>
    </source>
</evidence>
<dbReference type="Pfam" id="PF13520">
    <property type="entry name" value="AA_permease_2"/>
    <property type="match status" value="1"/>
</dbReference>
<gene>
    <name evidence="8" type="ORF">EKO23_21020</name>
</gene>
<feature type="region of interest" description="Disordered" evidence="6">
    <location>
        <begin position="1"/>
        <end position="27"/>
    </location>
</feature>
<dbReference type="GO" id="GO:0005886">
    <property type="term" value="C:plasma membrane"/>
    <property type="evidence" value="ECO:0007669"/>
    <property type="project" value="UniProtKB-SubCell"/>
</dbReference>
<feature type="transmembrane region" description="Helical" evidence="7">
    <location>
        <begin position="418"/>
        <end position="441"/>
    </location>
</feature>
<dbReference type="EMBL" id="SDKM01000042">
    <property type="protein sequence ID" value="RYP82774.1"/>
    <property type="molecule type" value="Genomic_DNA"/>
</dbReference>
<evidence type="ECO:0000256" key="4">
    <source>
        <dbReference type="ARBA" id="ARBA00022989"/>
    </source>
</evidence>
<sequence>MPGPARPEARPPVPDTSTRESVPDAPEDQLKRSITGRLLFFYVLGDVLGSGIYVLIGAVAGAVGGAFWIAFAVGVSIATITGLAYAELVTKYPRAAGAALYVNKAFRNKALTFLVTISFLSASFAASGSLASGFAKYFAEVWDLPPALLVTILFVLVLSIVNYIGITESVVVNMLMTFVEVAGLVIIMGIGLWYVVEGNAHFGTLTEFTTEGNEIFAVVAGVALAFFAMTGFENAANVAEETIAPKKTFPRALVGGMVAAGVIYVLVAMTAALTVDIPVLADSDAALLEVVREGIIPVPVGVMTILFACIAMIAITNTTLVSVVTQSRILYGMAREDVVPGVFAKIHPERRSPWVGLVFSFVVVAALLVVGDVIVRAGGEDVVSRLATVTVVFLLFIYALVIVSALKLRGQDESEETFRANTGLLLVGLVGNAVLLAYVVIDDPSSLYWVGGLLAIGVGLFVVEYLFGSRDRPAGRERGEPDPTDDLMKGA</sequence>
<keyword evidence="9" id="KW-1185">Reference proteome</keyword>
<feature type="transmembrane region" description="Helical" evidence="7">
    <location>
        <begin position="147"/>
        <end position="164"/>
    </location>
</feature>
<evidence type="ECO:0000256" key="1">
    <source>
        <dbReference type="ARBA" id="ARBA00004651"/>
    </source>
</evidence>
<evidence type="ECO:0000256" key="2">
    <source>
        <dbReference type="ARBA" id="ARBA00022475"/>
    </source>
</evidence>
<dbReference type="AlphaFoldDB" id="A0A4Q4Z728"/>
<comment type="caution">
    <text evidence="8">The sequence shown here is derived from an EMBL/GenBank/DDBJ whole genome shotgun (WGS) entry which is preliminary data.</text>
</comment>
<protein>
    <submittedName>
        <fullName evidence="8">APC family permease</fullName>
    </submittedName>
</protein>
<dbReference type="GO" id="GO:0022857">
    <property type="term" value="F:transmembrane transporter activity"/>
    <property type="evidence" value="ECO:0007669"/>
    <property type="project" value="InterPro"/>
</dbReference>
<feature type="transmembrane region" description="Helical" evidence="7">
    <location>
        <begin position="295"/>
        <end position="325"/>
    </location>
</feature>
<feature type="transmembrane region" description="Helical" evidence="7">
    <location>
        <begin position="66"/>
        <end position="89"/>
    </location>
</feature>
<dbReference type="InterPro" id="IPR050367">
    <property type="entry name" value="APC_superfamily"/>
</dbReference>
<dbReference type="PIRSF" id="PIRSF006060">
    <property type="entry name" value="AA_transporter"/>
    <property type="match status" value="1"/>
</dbReference>
<keyword evidence="5 7" id="KW-0472">Membrane</keyword>
<name>A0A4Q4Z728_9ACTN</name>
<evidence type="ECO:0000256" key="7">
    <source>
        <dbReference type="SAM" id="Phobius"/>
    </source>
</evidence>
<feature type="transmembrane region" description="Helical" evidence="7">
    <location>
        <begin position="171"/>
        <end position="195"/>
    </location>
</feature>
<dbReference type="OrthoDB" id="4568421at2"/>
<keyword evidence="2" id="KW-1003">Cell membrane</keyword>
<feature type="transmembrane region" description="Helical" evidence="7">
    <location>
        <begin position="39"/>
        <end position="60"/>
    </location>
</feature>
<dbReference type="InterPro" id="IPR002293">
    <property type="entry name" value="AA/rel_permease1"/>
</dbReference>
<feature type="transmembrane region" description="Helical" evidence="7">
    <location>
        <begin position="447"/>
        <end position="468"/>
    </location>
</feature>
<feature type="transmembrane region" description="Helical" evidence="7">
    <location>
        <begin position="215"/>
        <end position="232"/>
    </location>
</feature>
<organism evidence="8 9">
    <name type="scientific">Nocardioides guangzhouensis</name>
    <dbReference type="NCBI Taxonomy" id="2497878"/>
    <lineage>
        <taxon>Bacteria</taxon>
        <taxon>Bacillati</taxon>
        <taxon>Actinomycetota</taxon>
        <taxon>Actinomycetes</taxon>
        <taxon>Propionibacteriales</taxon>
        <taxon>Nocardioidaceae</taxon>
        <taxon>Nocardioides</taxon>
    </lineage>
</organism>
<feature type="transmembrane region" description="Helical" evidence="7">
    <location>
        <begin position="110"/>
        <end position="135"/>
    </location>
</feature>